<keyword evidence="1" id="KW-0347">Helicase</keyword>
<keyword evidence="1" id="KW-0067">ATP-binding</keyword>
<evidence type="ECO:0000313" key="2">
    <source>
        <dbReference type="Proteomes" id="UP001057237"/>
    </source>
</evidence>
<dbReference type="EMBL" id="ON529868">
    <property type="protein sequence ID" value="USN16808.1"/>
    <property type="molecule type" value="Genomic_DNA"/>
</dbReference>
<keyword evidence="1" id="KW-0547">Nucleotide-binding</keyword>
<reference evidence="1" key="1">
    <citation type="submission" date="2022-05" db="EMBL/GenBank/DDBJ databases">
        <authorList>
            <person name="Friedrich I."/>
            <person name="Poehlein A."/>
            <person name="Schneider D."/>
            <person name="Hertel R."/>
            <person name="Daniel R."/>
        </authorList>
    </citation>
    <scope>NUCLEOTIDE SEQUENCE</scope>
</reference>
<accession>A0A9E7SLN6</accession>
<evidence type="ECO:0000313" key="1">
    <source>
        <dbReference type="EMBL" id="USN16808.1"/>
    </source>
</evidence>
<dbReference type="Gene3D" id="3.40.50.300">
    <property type="entry name" value="P-loop containing nucleotide triphosphate hydrolases"/>
    <property type="match status" value="1"/>
</dbReference>
<gene>
    <name evidence="1" type="ORF">BABAYKA_00050</name>
</gene>
<organism evidence="1 2">
    <name type="scientific">Brevundimonas phage vB_BpoS-Babayka</name>
    <dbReference type="NCBI Taxonomy" id="2948596"/>
    <lineage>
        <taxon>Viruses</taxon>
        <taxon>Duplodnaviria</taxon>
        <taxon>Heunggongvirae</taxon>
        <taxon>Uroviricota</taxon>
        <taxon>Caudoviricetes</taxon>
        <taxon>Autographivirales</taxon>
        <taxon>Autonotataviridae</taxon>
        <taxon>Conareevirus</taxon>
        <taxon>Conareevirus babayka</taxon>
    </lineage>
</organism>
<keyword evidence="2" id="KW-1185">Reference proteome</keyword>
<name>A0A9E7SLN6_9CAUD</name>
<dbReference type="SUPFAM" id="SSF52540">
    <property type="entry name" value="P-loop containing nucleoside triphosphate hydrolases"/>
    <property type="match status" value="1"/>
</dbReference>
<proteinExistence type="predicted"/>
<keyword evidence="1" id="KW-0378">Hydrolase</keyword>
<protein>
    <submittedName>
        <fullName evidence="1">ATP-dependent helicase</fullName>
    </submittedName>
</protein>
<dbReference type="Proteomes" id="UP001057237">
    <property type="component" value="Segment"/>
</dbReference>
<dbReference type="GO" id="GO:0004386">
    <property type="term" value="F:helicase activity"/>
    <property type="evidence" value="ECO:0007669"/>
    <property type="project" value="UniProtKB-KW"/>
</dbReference>
<dbReference type="InterPro" id="IPR027417">
    <property type="entry name" value="P-loop_NTPase"/>
</dbReference>
<dbReference type="Pfam" id="PF13481">
    <property type="entry name" value="AAA_25"/>
    <property type="match status" value="1"/>
</dbReference>
<sequence>MSLDLTLLRIVKRREDFDKLAKSIPDQVLDERTRVILKDFGKFFREHDDVAQISFEPFWFWFKTFAHPRLSEEGKATYEQLLKPIDEDVTPGLRDGIMARLVAAETANNLLKMVDRYMDGEEIDLGASLKAEVEAFDMKTDRKVKQPWVRANIDELLEDDINDAGFHWRLKCLNESLRPARAGDFILVAARPDVGKTTFFTDQLTHFAAQVDTLYPGENRSILWFNNEGLGKRIVTRLYQSALDAGIDDLIKRQNAGTIKQDYLDATGGREDIIKVMDIHDFWNHEVEDIMREHNPAIVVFDMVDNIKFGGAANNNGQRTDQLLEAMYQWARVMGVKHDCVVLATSQVSADGENMQYPLLGMLKDSKTGKQGAADAIITIGYQSDYPDARFMGTTKNKLAREGAPKSPRAEVHFDGAHGRYRSITELKDPEQ</sequence>